<name>A0A2U1CI43_9BURK</name>
<comment type="caution">
    <text evidence="1">The sequence shown here is derived from an EMBL/GenBank/DDBJ whole genome shotgun (WGS) entry which is preliminary data.</text>
</comment>
<keyword evidence="2" id="KW-1185">Reference proteome</keyword>
<proteinExistence type="predicted"/>
<reference evidence="1 2" key="1">
    <citation type="submission" date="2018-04" db="EMBL/GenBank/DDBJ databases">
        <title>Genomic Encyclopedia of Type Strains, Phase IV (KMG-IV): sequencing the most valuable type-strain genomes for metagenomic binning, comparative biology and taxonomic classification.</title>
        <authorList>
            <person name="Goeker M."/>
        </authorList>
    </citation>
    <scope>NUCLEOTIDE SEQUENCE [LARGE SCALE GENOMIC DNA]</scope>
    <source>
        <strain evidence="1 2">DSM 10065</strain>
    </source>
</reference>
<evidence type="ECO:0000313" key="1">
    <source>
        <dbReference type="EMBL" id="PVY60623.1"/>
    </source>
</evidence>
<gene>
    <name evidence="1" type="ORF">C7440_3415</name>
</gene>
<evidence type="ECO:0008006" key="3">
    <source>
        <dbReference type="Google" id="ProtNLM"/>
    </source>
</evidence>
<protein>
    <recommendedName>
        <fullName evidence="3">Aminopeptidase</fullName>
    </recommendedName>
</protein>
<organism evidence="1 2">
    <name type="scientific">Pusillimonas noertemannii</name>
    <dbReference type="NCBI Taxonomy" id="305977"/>
    <lineage>
        <taxon>Bacteria</taxon>
        <taxon>Pseudomonadati</taxon>
        <taxon>Pseudomonadota</taxon>
        <taxon>Betaproteobacteria</taxon>
        <taxon>Burkholderiales</taxon>
        <taxon>Alcaligenaceae</taxon>
        <taxon>Pusillimonas</taxon>
    </lineage>
</organism>
<dbReference type="InterPro" id="IPR058739">
    <property type="entry name" value="NicX"/>
</dbReference>
<dbReference type="AlphaFoldDB" id="A0A2U1CI43"/>
<accession>A0A2U1CI43</accession>
<sequence>MAVSDHQLLEAWKQVLKLSKLEKGQTVTILTSASTHPQTLAMAQIAVQSMGAILNRLDLPPVNAEKALSRDPLAYLGT</sequence>
<dbReference type="Pfam" id="PF26233">
    <property type="entry name" value="NicX"/>
    <property type="match status" value="1"/>
</dbReference>
<feature type="non-terminal residue" evidence="1">
    <location>
        <position position="78"/>
    </location>
</feature>
<dbReference type="EMBL" id="QEKO01000007">
    <property type="protein sequence ID" value="PVY60623.1"/>
    <property type="molecule type" value="Genomic_DNA"/>
</dbReference>
<dbReference type="Proteomes" id="UP000246145">
    <property type="component" value="Unassembled WGS sequence"/>
</dbReference>
<evidence type="ECO:0000313" key="2">
    <source>
        <dbReference type="Proteomes" id="UP000246145"/>
    </source>
</evidence>